<dbReference type="EMBL" id="JAAQPF010000092">
    <property type="protein sequence ID" value="KAF5716483.1"/>
    <property type="molecule type" value="Genomic_DNA"/>
</dbReference>
<dbReference type="PANTHER" id="PTHR37577:SF1">
    <property type="entry name" value="INTEGRAL MEMBRANE PROTEIN"/>
    <property type="match status" value="1"/>
</dbReference>
<feature type="region of interest" description="Disordered" evidence="1">
    <location>
        <begin position="245"/>
        <end position="268"/>
    </location>
</feature>
<organism evidence="3 4">
    <name type="scientific">Fusarium globosum</name>
    <dbReference type="NCBI Taxonomy" id="78864"/>
    <lineage>
        <taxon>Eukaryota</taxon>
        <taxon>Fungi</taxon>
        <taxon>Dikarya</taxon>
        <taxon>Ascomycota</taxon>
        <taxon>Pezizomycotina</taxon>
        <taxon>Sordariomycetes</taxon>
        <taxon>Hypocreomycetidae</taxon>
        <taxon>Hypocreales</taxon>
        <taxon>Nectriaceae</taxon>
        <taxon>Fusarium</taxon>
        <taxon>Fusarium fujikuroi species complex</taxon>
    </lineage>
</organism>
<feature type="transmembrane region" description="Helical" evidence="2">
    <location>
        <begin position="129"/>
        <end position="153"/>
    </location>
</feature>
<keyword evidence="4" id="KW-1185">Reference proteome</keyword>
<feature type="compositionally biased region" description="Basic and acidic residues" evidence="1">
    <location>
        <begin position="245"/>
        <end position="257"/>
    </location>
</feature>
<feature type="compositionally biased region" description="Basic and acidic residues" evidence="1">
    <location>
        <begin position="638"/>
        <end position="647"/>
    </location>
</feature>
<feature type="transmembrane region" description="Helical" evidence="2">
    <location>
        <begin position="98"/>
        <end position="123"/>
    </location>
</feature>
<feature type="transmembrane region" description="Helical" evidence="2">
    <location>
        <begin position="546"/>
        <end position="566"/>
    </location>
</feature>
<dbReference type="InterPro" id="IPR053018">
    <property type="entry name" value="Elsinochrome_Biosynth-Asso"/>
</dbReference>
<evidence type="ECO:0000313" key="4">
    <source>
        <dbReference type="Proteomes" id="UP000532311"/>
    </source>
</evidence>
<keyword evidence="2" id="KW-0812">Transmembrane</keyword>
<name>A0A8H5YPM7_9HYPO</name>
<feature type="transmembrane region" description="Helical" evidence="2">
    <location>
        <begin position="165"/>
        <end position="188"/>
    </location>
</feature>
<feature type="transmembrane region" description="Helical" evidence="2">
    <location>
        <begin position="572"/>
        <end position="597"/>
    </location>
</feature>
<feature type="region of interest" description="Disordered" evidence="1">
    <location>
        <begin position="615"/>
        <end position="647"/>
    </location>
</feature>
<reference evidence="3 4" key="1">
    <citation type="submission" date="2020-05" db="EMBL/GenBank/DDBJ databases">
        <title>Identification and distribution of gene clusters putatively required for synthesis of sphingolipid metabolism inhibitors in phylogenetically diverse species of the filamentous fungus Fusarium.</title>
        <authorList>
            <person name="Kim H.-S."/>
            <person name="Busman M."/>
            <person name="Brown D.W."/>
            <person name="Divon H."/>
            <person name="Uhlig S."/>
            <person name="Proctor R.H."/>
        </authorList>
    </citation>
    <scope>NUCLEOTIDE SEQUENCE [LARGE SCALE GENOMIC DNA]</scope>
    <source>
        <strain evidence="3 4">NRRL 26131</strain>
    </source>
</reference>
<sequence>MDCSPSRLRRLVSDEKAEFDADIAGPGVLAAFLITSLIALATLILAFLTISVPARLLNSGDAVIAAGARRTYHRLRAKFPKTKRTKAVQSRTERTHAFMAFMIAISDQILVSQVSILIAALIIHDDITIYSSNIVIALGCLASTVHLGSFPFYIDRIRDHSTAKIIRVLAMITGSGMLVFLLVVQLSYTWDMETHVYFICTLQNYRMNDEMGGADYLSIIMGMFVPLTVLYGTYEIVQLLYRNEPADDKSNEPDPRSESPIARRNRSDNGGIELQRLSRLESQANSENNREPGDIEVESEAIVSILQLISGSNIEITTDNETNYQHQKSILLKPRGAKIRFKELLEEIKESNRGHLLNKWLKLKALTILTSRTVSTRKLRLLARLTAETWAFHQCRGGFAWRLFWLWSGNVYGIVTILTSRAVTTGMSGNPNKMGFGQIVPLTLLALPIFAAMEGRAGYKQKLKSIEKARVDQATFETSVTGNLRSQSRGQYLAQRQNLPEEIDIARIKIVQDVLKKRAKDIGCPELYNWVTGDKLTSAPSLQMGIAIHAAVMFTVATLLGFSMAYDIANMNITLIAFLFVLAARRLIGLCSVGLVMRSYPMILDHLGCTGHLPNQQSGSQGERMAVAQAAGDAGEDLGDRVGEEES</sequence>
<gene>
    <name evidence="3" type="ORF">FGLOB1_2561</name>
</gene>
<comment type="caution">
    <text evidence="3">The sequence shown here is derived from an EMBL/GenBank/DDBJ whole genome shotgun (WGS) entry which is preliminary data.</text>
</comment>
<feature type="transmembrane region" description="Helical" evidence="2">
    <location>
        <begin position="28"/>
        <end position="50"/>
    </location>
</feature>
<evidence type="ECO:0000313" key="3">
    <source>
        <dbReference type="EMBL" id="KAF5716483.1"/>
    </source>
</evidence>
<feature type="transmembrane region" description="Helical" evidence="2">
    <location>
        <begin position="216"/>
        <end position="234"/>
    </location>
</feature>
<evidence type="ECO:0000256" key="2">
    <source>
        <dbReference type="SAM" id="Phobius"/>
    </source>
</evidence>
<dbReference type="PANTHER" id="PTHR37577">
    <property type="entry name" value="INTEGRAL MEMBRANE PROTEIN"/>
    <property type="match status" value="1"/>
</dbReference>
<feature type="transmembrane region" description="Helical" evidence="2">
    <location>
        <begin position="435"/>
        <end position="453"/>
    </location>
</feature>
<proteinExistence type="predicted"/>
<keyword evidence="2" id="KW-1133">Transmembrane helix</keyword>
<protein>
    <submittedName>
        <fullName evidence="3">Uncharacterized protein</fullName>
    </submittedName>
</protein>
<feature type="transmembrane region" description="Helical" evidence="2">
    <location>
        <begin position="403"/>
        <end position="423"/>
    </location>
</feature>
<keyword evidence="2" id="KW-0472">Membrane</keyword>
<evidence type="ECO:0000256" key="1">
    <source>
        <dbReference type="SAM" id="MobiDB-lite"/>
    </source>
</evidence>
<dbReference type="AlphaFoldDB" id="A0A8H5YPM7"/>
<accession>A0A8H5YPM7</accession>
<dbReference type="Proteomes" id="UP000532311">
    <property type="component" value="Unassembled WGS sequence"/>
</dbReference>